<keyword evidence="3" id="KW-1185">Reference proteome</keyword>
<feature type="signal peptide" evidence="1">
    <location>
        <begin position="1"/>
        <end position="18"/>
    </location>
</feature>
<sequence>MKFTGFFAAALAFGTALAAPAHSVSDVQALQKRSECSQNSGCALNTVLTTVEHLKATVKSEIELITTTVSGANGNDQDVVPIIKVALTTITGEIQVVTGELLPLVLGLGDKLTKAELSLVLEILADLKVIVGDVKGCVTDLTANLSVEILLEIELEIKALLGCLGPLVTPVLTLVFGLVGKLGIHVTGLLKQVLTIAIGLKVTLSEILAPVTGLVGCLLGKVLGQAL</sequence>
<evidence type="ECO:0000313" key="2">
    <source>
        <dbReference type="EMBL" id="ROT43838.1"/>
    </source>
</evidence>
<organism evidence="2 3">
    <name type="scientific">Sodiomyces alkalinus (strain CBS 110278 / VKM F-3762 / F11)</name>
    <name type="common">Alkaliphilic filamentous fungus</name>
    <dbReference type="NCBI Taxonomy" id="1314773"/>
    <lineage>
        <taxon>Eukaryota</taxon>
        <taxon>Fungi</taxon>
        <taxon>Dikarya</taxon>
        <taxon>Ascomycota</taxon>
        <taxon>Pezizomycotina</taxon>
        <taxon>Sordariomycetes</taxon>
        <taxon>Hypocreomycetidae</taxon>
        <taxon>Glomerellales</taxon>
        <taxon>Plectosphaerellaceae</taxon>
        <taxon>Sodiomyces</taxon>
    </lineage>
</organism>
<protein>
    <submittedName>
        <fullName evidence="2">Uncharacterized protein</fullName>
    </submittedName>
</protein>
<name>A0A3N2QB63_SODAK</name>
<dbReference type="GeneID" id="39581783"/>
<reference evidence="2 3" key="1">
    <citation type="journal article" date="2018" name="Mol. Ecol.">
        <title>The obligate alkalophilic soda-lake fungus Sodiomyces alkalinus has shifted to a protein diet.</title>
        <authorList>
            <person name="Grum-Grzhimaylo A.A."/>
            <person name="Falkoski D.L."/>
            <person name="van den Heuvel J."/>
            <person name="Valero-Jimenez C.A."/>
            <person name="Min B."/>
            <person name="Choi I.G."/>
            <person name="Lipzen A."/>
            <person name="Daum C.G."/>
            <person name="Aanen D.K."/>
            <person name="Tsang A."/>
            <person name="Henrissat B."/>
            <person name="Bilanenko E.N."/>
            <person name="de Vries R.P."/>
            <person name="van Kan J.A.L."/>
            <person name="Grigoriev I.V."/>
            <person name="Debets A.J.M."/>
        </authorList>
    </citation>
    <scope>NUCLEOTIDE SEQUENCE [LARGE SCALE GENOMIC DNA]</scope>
    <source>
        <strain evidence="2 3">F11</strain>
    </source>
</reference>
<dbReference type="EMBL" id="ML119051">
    <property type="protein sequence ID" value="ROT43838.1"/>
    <property type="molecule type" value="Genomic_DNA"/>
</dbReference>
<evidence type="ECO:0000313" key="3">
    <source>
        <dbReference type="Proteomes" id="UP000272025"/>
    </source>
</evidence>
<proteinExistence type="predicted"/>
<evidence type="ECO:0000256" key="1">
    <source>
        <dbReference type="SAM" id="SignalP"/>
    </source>
</evidence>
<dbReference type="Proteomes" id="UP000272025">
    <property type="component" value="Unassembled WGS sequence"/>
</dbReference>
<feature type="chain" id="PRO_5018296300" evidence="1">
    <location>
        <begin position="19"/>
        <end position="227"/>
    </location>
</feature>
<dbReference type="RefSeq" id="XP_028471644.1">
    <property type="nucleotide sequence ID" value="XM_028613305.1"/>
</dbReference>
<dbReference type="AlphaFoldDB" id="A0A3N2QB63"/>
<dbReference type="STRING" id="1314773.A0A3N2QB63"/>
<accession>A0A3N2QB63</accession>
<keyword evidence="1" id="KW-0732">Signal</keyword>
<gene>
    <name evidence="2" type="ORF">SODALDRAFT_347389</name>
</gene>